<accession>A0ABS7C259</accession>
<dbReference type="Proteomes" id="UP001519887">
    <property type="component" value="Unassembled WGS sequence"/>
</dbReference>
<gene>
    <name evidence="2" type="ORF">K0U00_13030</name>
</gene>
<proteinExistence type="predicted"/>
<dbReference type="Gene3D" id="3.40.50.720">
    <property type="entry name" value="NAD(P)-binding Rossmann-like Domain"/>
    <property type="match status" value="1"/>
</dbReference>
<dbReference type="Pfam" id="PF01370">
    <property type="entry name" value="Epimerase"/>
    <property type="match status" value="1"/>
</dbReference>
<organism evidence="2 3">
    <name type="scientific">Paenibacillus sepulcri</name>
    <dbReference type="NCBI Taxonomy" id="359917"/>
    <lineage>
        <taxon>Bacteria</taxon>
        <taxon>Bacillati</taxon>
        <taxon>Bacillota</taxon>
        <taxon>Bacilli</taxon>
        <taxon>Bacillales</taxon>
        <taxon>Paenibacillaceae</taxon>
        <taxon>Paenibacillus</taxon>
    </lineage>
</organism>
<name>A0ABS7C259_9BACL</name>
<evidence type="ECO:0000313" key="3">
    <source>
        <dbReference type="Proteomes" id="UP001519887"/>
    </source>
</evidence>
<dbReference type="PANTHER" id="PTHR43245">
    <property type="entry name" value="BIFUNCTIONAL POLYMYXIN RESISTANCE PROTEIN ARNA"/>
    <property type="match status" value="1"/>
</dbReference>
<dbReference type="SUPFAM" id="SSF51735">
    <property type="entry name" value="NAD(P)-binding Rossmann-fold domains"/>
    <property type="match status" value="1"/>
</dbReference>
<sequence>MKVLFIGGTGLISSAASKLAIEKGFDLYLLTRGTRDQLAPEGTTVLHGDINNRAEMETLLNNQHFDVVVNWIIFEPDGIERDIQLFAGKTNQYIFISTAATYQRPPSYYILDESTPQHNPGWPYAVNKIACEERLVKEYREQGFPITIVRPSHTYGPTSIPFAISSGAHPWTLVDRILKGNKIIVPGDGTSLWTITHNTDFAKGLVGLLGNTQAIGQSFHITSDEVKTWDQYLTIIGQAVGAEPNIIHITSECISLAMPEFKSQLFGDTCNSYVLDNSKIKAFVPGYMATTRFEHGIRQSIAYFSEHPERQTVDVALNAKMDHLIAAYEAFLSKI</sequence>
<dbReference type="InterPro" id="IPR036291">
    <property type="entry name" value="NAD(P)-bd_dom_sf"/>
</dbReference>
<evidence type="ECO:0000313" key="2">
    <source>
        <dbReference type="EMBL" id="MBW7454959.1"/>
    </source>
</evidence>
<comment type="caution">
    <text evidence="2">The sequence shown here is derived from an EMBL/GenBank/DDBJ whole genome shotgun (WGS) entry which is preliminary data.</text>
</comment>
<dbReference type="CDD" id="cd05265">
    <property type="entry name" value="SDR_a1"/>
    <property type="match status" value="1"/>
</dbReference>
<protein>
    <submittedName>
        <fullName evidence="2">SDR family oxidoreductase</fullName>
    </submittedName>
</protein>
<evidence type="ECO:0000259" key="1">
    <source>
        <dbReference type="Pfam" id="PF01370"/>
    </source>
</evidence>
<reference evidence="2 3" key="1">
    <citation type="submission" date="2021-07" db="EMBL/GenBank/DDBJ databases">
        <title>Paenibacillus radiodurans sp. nov., isolated from the southeastern edge of Tengger Desert.</title>
        <authorList>
            <person name="Zhang G."/>
        </authorList>
    </citation>
    <scope>NUCLEOTIDE SEQUENCE [LARGE SCALE GENOMIC DNA]</scope>
    <source>
        <strain evidence="2 3">CCM 7311</strain>
    </source>
</reference>
<keyword evidence="3" id="KW-1185">Reference proteome</keyword>
<dbReference type="InterPro" id="IPR001509">
    <property type="entry name" value="Epimerase_deHydtase"/>
</dbReference>
<feature type="domain" description="NAD-dependent epimerase/dehydratase" evidence="1">
    <location>
        <begin position="4"/>
        <end position="215"/>
    </location>
</feature>
<dbReference type="InterPro" id="IPR050177">
    <property type="entry name" value="Lipid_A_modif_metabolic_enz"/>
</dbReference>
<dbReference type="EMBL" id="JAHZIK010000280">
    <property type="protein sequence ID" value="MBW7454959.1"/>
    <property type="molecule type" value="Genomic_DNA"/>
</dbReference>
<dbReference type="RefSeq" id="WP_210039523.1">
    <property type="nucleotide sequence ID" value="NZ_JBHLVU010000005.1"/>
</dbReference>